<evidence type="ECO:0000256" key="1">
    <source>
        <dbReference type="ARBA" id="ARBA00004177"/>
    </source>
</evidence>
<dbReference type="Pfam" id="PF05743">
    <property type="entry name" value="UEV"/>
    <property type="match status" value="1"/>
</dbReference>
<keyword evidence="4" id="KW-0967">Endosome</keyword>
<feature type="domain" description="SB" evidence="9">
    <location>
        <begin position="384"/>
        <end position="447"/>
    </location>
</feature>
<feature type="compositionally biased region" description="Polar residues" evidence="8">
    <location>
        <begin position="219"/>
        <end position="233"/>
    </location>
</feature>
<dbReference type="OrthoDB" id="306304at2759"/>
<dbReference type="InterPro" id="IPR037202">
    <property type="entry name" value="ESCRT_assembly_dom"/>
</dbReference>
<evidence type="ECO:0000256" key="3">
    <source>
        <dbReference type="ARBA" id="ARBA00022448"/>
    </source>
</evidence>
<evidence type="ECO:0000313" key="11">
    <source>
        <dbReference type="EMBL" id="CDO92948.1"/>
    </source>
</evidence>
<dbReference type="GO" id="GO:0000813">
    <property type="term" value="C:ESCRT I complex"/>
    <property type="evidence" value="ECO:0007669"/>
    <property type="project" value="TreeGrafter"/>
</dbReference>
<feature type="region of interest" description="Disordered" evidence="8">
    <location>
        <begin position="219"/>
        <end position="238"/>
    </location>
</feature>
<dbReference type="AlphaFoldDB" id="A0A0A8L3W3"/>
<dbReference type="Proteomes" id="UP000031516">
    <property type="component" value="Unassembled WGS sequence"/>
</dbReference>
<evidence type="ECO:0000256" key="6">
    <source>
        <dbReference type="ARBA" id="ARBA00023054"/>
    </source>
</evidence>
<evidence type="ECO:0000259" key="9">
    <source>
        <dbReference type="PROSITE" id="PS51312"/>
    </source>
</evidence>
<keyword evidence="12" id="KW-1185">Reference proteome</keyword>
<feature type="domain" description="UEV" evidence="10">
    <location>
        <begin position="9"/>
        <end position="146"/>
    </location>
</feature>
<evidence type="ECO:0000256" key="8">
    <source>
        <dbReference type="SAM" id="MobiDB-lite"/>
    </source>
</evidence>
<keyword evidence="3 7" id="KW-0813">Transport</keyword>
<evidence type="ECO:0000256" key="2">
    <source>
        <dbReference type="ARBA" id="ARBA00009594"/>
    </source>
</evidence>
<proteinExistence type="inferred from homology"/>
<evidence type="ECO:0000256" key="4">
    <source>
        <dbReference type="ARBA" id="ARBA00022753"/>
    </source>
</evidence>
<dbReference type="SUPFAM" id="SSF54495">
    <property type="entry name" value="UBC-like"/>
    <property type="match status" value="1"/>
</dbReference>
<name>A0A0A8L3W3_9SACH</name>
<comment type="similarity">
    <text evidence="2">Belongs to the ubiquitin-conjugating enzyme family. UEV subfamily.</text>
</comment>
<evidence type="ECO:0000313" key="12">
    <source>
        <dbReference type="Proteomes" id="UP000031516"/>
    </source>
</evidence>
<comment type="subcellular location">
    <subcellularLocation>
        <location evidence="1">Endosome</location>
    </subcellularLocation>
</comment>
<sequence length="447" mass="50189">MGDIPVPQPVLDWLFKVLQPTYSDPRGTFHDVVQVLAFFQLKPRTRVFTFPDGSSTLLLSLYGVLQGVPVIVWIPKQYPTSVPYLYLDFDSLASSSKIQVSQFLDSSGKFYLPIFQTWASNPESLLKVISQLLESWRVCYPLIGTSSATSPKLPTESLQVPVKKEPEVLPLPPKLFHNATVTGTSDQVSPSAISLMEGPPPIPKRPAFLTPPRNVSNTSNQFRPPKIEQNNMHNPKGDLSGRVPVTTVPHENSELTQAPQGNEGDKFTFSLPPDLIDDISEVKADATHNELLQKLNESIAKLVVKDKKEFKSYLRSRSFNIDAILTKYSSHIAHEKDVLERLKQSIEENTLLIGQEIEHIEEETEKAQGLETELDPSSIAIPETPAFVQLYNLVAKDHALNDAIGIVSQLFHREKISMNIMIRKTRELSLEQFKTRYLISKITDLLD</sequence>
<evidence type="ECO:0000259" key="10">
    <source>
        <dbReference type="PROSITE" id="PS51322"/>
    </source>
</evidence>
<dbReference type="SUPFAM" id="SSF140111">
    <property type="entry name" value="Endosomal sorting complex assembly domain"/>
    <property type="match status" value="1"/>
</dbReference>
<dbReference type="GO" id="GO:0043162">
    <property type="term" value="P:ubiquitin-dependent protein catabolic process via the multivesicular body sorting pathway"/>
    <property type="evidence" value="ECO:0007669"/>
    <property type="project" value="UniProtKB-ARBA"/>
</dbReference>
<dbReference type="PANTHER" id="PTHR23306:SF3">
    <property type="entry name" value="TUMOR SUPPRESSOR PROTEIN 101"/>
    <property type="match status" value="1"/>
</dbReference>
<dbReference type="EMBL" id="CCBQ010000019">
    <property type="protein sequence ID" value="CDO92948.1"/>
    <property type="molecule type" value="Genomic_DNA"/>
</dbReference>
<comment type="caution">
    <text evidence="11">The sequence shown here is derived from an EMBL/GenBank/DDBJ whole genome shotgun (WGS) entry which is preliminary data.</text>
</comment>
<evidence type="ECO:0000256" key="7">
    <source>
        <dbReference type="PROSITE-ProRule" id="PRU00644"/>
    </source>
</evidence>
<organism evidence="11 12">
    <name type="scientific">Kluyveromyces dobzhanskii CBS 2104</name>
    <dbReference type="NCBI Taxonomy" id="1427455"/>
    <lineage>
        <taxon>Eukaryota</taxon>
        <taxon>Fungi</taxon>
        <taxon>Dikarya</taxon>
        <taxon>Ascomycota</taxon>
        <taxon>Saccharomycotina</taxon>
        <taxon>Saccharomycetes</taxon>
        <taxon>Saccharomycetales</taxon>
        <taxon>Saccharomycetaceae</taxon>
        <taxon>Kluyveromyces</taxon>
    </lineage>
</organism>
<dbReference type="InterPro" id="IPR052070">
    <property type="entry name" value="ESCRT-I_UEV_domain"/>
</dbReference>
<dbReference type="PROSITE" id="PS51312">
    <property type="entry name" value="SB"/>
    <property type="match status" value="1"/>
</dbReference>
<dbReference type="GO" id="GO:0072666">
    <property type="term" value="P:establishment of protein localization to vacuole"/>
    <property type="evidence" value="ECO:0007669"/>
    <property type="project" value="UniProtKB-ARBA"/>
</dbReference>
<dbReference type="GO" id="GO:0006886">
    <property type="term" value="P:intracellular protein transport"/>
    <property type="evidence" value="ECO:0007669"/>
    <property type="project" value="UniProtKB-ARBA"/>
</dbReference>
<dbReference type="Gene3D" id="6.10.140.820">
    <property type="match status" value="1"/>
</dbReference>
<dbReference type="InterPro" id="IPR008883">
    <property type="entry name" value="UEV_N"/>
</dbReference>
<reference evidence="11 12" key="1">
    <citation type="submission" date="2014-03" db="EMBL/GenBank/DDBJ databases">
        <title>The genome of Kluyveromyces dobzhanskii.</title>
        <authorList>
            <person name="Nystedt B."/>
            <person name="Astrom S."/>
        </authorList>
    </citation>
    <scope>NUCLEOTIDE SEQUENCE [LARGE SCALE GENOMIC DNA]</scope>
    <source>
        <strain evidence="11 12">CBS 2104</strain>
    </source>
</reference>
<gene>
    <name evidence="11" type="ORF">KLDO_g1256</name>
</gene>
<keyword evidence="5 7" id="KW-0653">Protein transport</keyword>
<dbReference type="PANTHER" id="PTHR23306">
    <property type="entry name" value="TUMOR SUSCEPTIBILITY GENE 101 PROTEIN-RELATED"/>
    <property type="match status" value="1"/>
</dbReference>
<dbReference type="InterPro" id="IPR016135">
    <property type="entry name" value="UBQ-conjugating_enzyme/RWD"/>
</dbReference>
<evidence type="ECO:0000256" key="5">
    <source>
        <dbReference type="ARBA" id="ARBA00022927"/>
    </source>
</evidence>
<keyword evidence="6" id="KW-0175">Coiled coil</keyword>
<dbReference type="Gene3D" id="3.10.110.10">
    <property type="entry name" value="Ubiquitin Conjugating Enzyme"/>
    <property type="match status" value="1"/>
</dbReference>
<dbReference type="CDD" id="cd11685">
    <property type="entry name" value="UEV_TSG101-like"/>
    <property type="match status" value="1"/>
</dbReference>
<dbReference type="GO" id="GO:0043130">
    <property type="term" value="F:ubiquitin binding"/>
    <property type="evidence" value="ECO:0007669"/>
    <property type="project" value="TreeGrafter"/>
</dbReference>
<accession>A0A0A8L3W3</accession>
<dbReference type="PROSITE" id="PS51322">
    <property type="entry name" value="UEV"/>
    <property type="match status" value="1"/>
</dbReference>
<protein>
    <submittedName>
        <fullName evidence="11">WGS project CCBQ000000000 data, contig 00099</fullName>
    </submittedName>
</protein>
<dbReference type="Pfam" id="PF09454">
    <property type="entry name" value="Vps23_core"/>
    <property type="match status" value="1"/>
</dbReference>
<dbReference type="InterPro" id="IPR017916">
    <property type="entry name" value="SB_dom"/>
</dbReference>